<accession>A0AAN8A3X8</accession>
<sequence length="374" mass="41234">MLMTQPPCSGVTLSGIAPRTGTGLKETLQANSGIRLGEFMARATVVAFYHSENAEAITGHEEWRSIGRSIDEMTGWEMLQLLKMSPDVVLDPRTVIPAADKVSGTLPAALSAAKVLGTYELLEVILLHLPLRQLLLCQRVNRAFKAVIDRSASIRKALFLDPPAATQSIHGIYRSTFAPRKEGAGSLTIEINLPGTSKLGSTVSSTLDRFQCRFGLVNGVLRWSASQVPQDSLASQEKSLNWHESLQRMLVTHPPVRKLTLSRVNAKPLSSSFYDAQISPLNNKIWQQKLNQTRDPTDVDGVRFKDFIKATTTIAALVKGKESTSDIRIVGGESIRLCPKSVDKMTGWEMLRFFEVGEGRFRAEQGMDESDRNV</sequence>
<protein>
    <recommendedName>
        <fullName evidence="3">F-box domain-containing protein</fullName>
    </recommendedName>
</protein>
<dbReference type="SUPFAM" id="SSF81383">
    <property type="entry name" value="F-box domain"/>
    <property type="match status" value="1"/>
</dbReference>
<evidence type="ECO:0000313" key="1">
    <source>
        <dbReference type="EMBL" id="KAK5702980.1"/>
    </source>
</evidence>
<evidence type="ECO:0008006" key="3">
    <source>
        <dbReference type="Google" id="ProtNLM"/>
    </source>
</evidence>
<proteinExistence type="predicted"/>
<dbReference type="AlphaFoldDB" id="A0AAN8A3X8"/>
<dbReference type="EMBL" id="JAVRQU010000005">
    <property type="protein sequence ID" value="KAK5702980.1"/>
    <property type="molecule type" value="Genomic_DNA"/>
</dbReference>
<dbReference type="Proteomes" id="UP001310594">
    <property type="component" value="Unassembled WGS sequence"/>
</dbReference>
<reference evidence="1" key="1">
    <citation type="submission" date="2023-08" db="EMBL/GenBank/DDBJ databases">
        <title>Black Yeasts Isolated from many extreme environments.</title>
        <authorList>
            <person name="Coleine C."/>
            <person name="Stajich J.E."/>
            <person name="Selbmann L."/>
        </authorList>
    </citation>
    <scope>NUCLEOTIDE SEQUENCE</scope>
    <source>
        <strain evidence="1">CCFEE 5810</strain>
    </source>
</reference>
<dbReference type="InterPro" id="IPR036047">
    <property type="entry name" value="F-box-like_dom_sf"/>
</dbReference>
<organism evidence="1 2">
    <name type="scientific">Elasticomyces elasticus</name>
    <dbReference type="NCBI Taxonomy" id="574655"/>
    <lineage>
        <taxon>Eukaryota</taxon>
        <taxon>Fungi</taxon>
        <taxon>Dikarya</taxon>
        <taxon>Ascomycota</taxon>
        <taxon>Pezizomycotina</taxon>
        <taxon>Dothideomycetes</taxon>
        <taxon>Dothideomycetidae</taxon>
        <taxon>Mycosphaerellales</taxon>
        <taxon>Teratosphaeriaceae</taxon>
        <taxon>Elasticomyces</taxon>
    </lineage>
</organism>
<gene>
    <name evidence="1" type="ORF">LTR97_003926</name>
</gene>
<name>A0AAN8A3X8_9PEZI</name>
<comment type="caution">
    <text evidence="1">The sequence shown here is derived from an EMBL/GenBank/DDBJ whole genome shotgun (WGS) entry which is preliminary data.</text>
</comment>
<evidence type="ECO:0000313" key="2">
    <source>
        <dbReference type="Proteomes" id="UP001310594"/>
    </source>
</evidence>